<evidence type="ECO:0000313" key="1">
    <source>
        <dbReference type="EMBL" id="CEM51814.1"/>
    </source>
</evidence>
<accession>A0A0G4I4A7</accession>
<dbReference type="AlphaFoldDB" id="A0A0G4I4A7"/>
<dbReference type="EMBL" id="CDMZ01005062">
    <property type="protein sequence ID" value="CEM51814.1"/>
    <property type="molecule type" value="Genomic_DNA"/>
</dbReference>
<name>A0A0G4I4A7_9ALVE</name>
<gene>
    <name evidence="1" type="ORF">Cvel_10879</name>
</gene>
<protein>
    <submittedName>
        <fullName evidence="1">Uncharacterized protein</fullName>
    </submittedName>
</protein>
<sequence length="72" mass="7993">MRSSIRKFSAPLPLLIKQTEEVDLQHRPASLVGEALERAVGGRQTMQWMRIPAKKVGEGANGVVYSVKVVYN</sequence>
<reference evidence="1" key="1">
    <citation type="submission" date="2014-11" db="EMBL/GenBank/DDBJ databases">
        <authorList>
            <person name="Otto D Thomas"/>
            <person name="Naeem Raeece"/>
        </authorList>
    </citation>
    <scope>NUCLEOTIDE SEQUENCE</scope>
</reference>
<dbReference type="VEuPathDB" id="CryptoDB:Cvel_10879"/>
<proteinExistence type="predicted"/>
<organism evidence="1">
    <name type="scientific">Chromera velia CCMP2878</name>
    <dbReference type="NCBI Taxonomy" id="1169474"/>
    <lineage>
        <taxon>Eukaryota</taxon>
        <taxon>Sar</taxon>
        <taxon>Alveolata</taxon>
        <taxon>Colpodellida</taxon>
        <taxon>Chromeraceae</taxon>
        <taxon>Chromera</taxon>
    </lineage>
</organism>